<accession>A0ABD0J6M9</accession>
<evidence type="ECO:0000313" key="3">
    <source>
        <dbReference type="Proteomes" id="UP001519460"/>
    </source>
</evidence>
<dbReference type="EMBL" id="JACVVK020000633">
    <property type="protein sequence ID" value="KAK7461607.1"/>
    <property type="molecule type" value="Genomic_DNA"/>
</dbReference>
<reference evidence="2 3" key="1">
    <citation type="journal article" date="2023" name="Sci. Data">
        <title>Genome assembly of the Korean intertidal mud-creeper Batillaria attramentaria.</title>
        <authorList>
            <person name="Patra A.K."/>
            <person name="Ho P.T."/>
            <person name="Jun S."/>
            <person name="Lee S.J."/>
            <person name="Kim Y."/>
            <person name="Won Y.J."/>
        </authorList>
    </citation>
    <scope>NUCLEOTIDE SEQUENCE [LARGE SCALE GENOMIC DNA]</scope>
    <source>
        <strain evidence="2">Wonlab-2016</strain>
    </source>
</reference>
<comment type="caution">
    <text evidence="2">The sequence shown here is derived from an EMBL/GenBank/DDBJ whole genome shotgun (WGS) entry which is preliminary data.</text>
</comment>
<feature type="region of interest" description="Disordered" evidence="1">
    <location>
        <begin position="1"/>
        <end position="140"/>
    </location>
</feature>
<proteinExistence type="predicted"/>
<gene>
    <name evidence="2" type="ORF">BaRGS_00038651</name>
</gene>
<organism evidence="2 3">
    <name type="scientific">Batillaria attramentaria</name>
    <dbReference type="NCBI Taxonomy" id="370345"/>
    <lineage>
        <taxon>Eukaryota</taxon>
        <taxon>Metazoa</taxon>
        <taxon>Spiralia</taxon>
        <taxon>Lophotrochozoa</taxon>
        <taxon>Mollusca</taxon>
        <taxon>Gastropoda</taxon>
        <taxon>Caenogastropoda</taxon>
        <taxon>Sorbeoconcha</taxon>
        <taxon>Cerithioidea</taxon>
        <taxon>Batillariidae</taxon>
        <taxon>Batillaria</taxon>
    </lineage>
</organism>
<feature type="compositionally biased region" description="Acidic residues" evidence="1">
    <location>
        <begin position="101"/>
        <end position="111"/>
    </location>
</feature>
<dbReference type="Proteomes" id="UP001519460">
    <property type="component" value="Unassembled WGS sequence"/>
</dbReference>
<feature type="compositionally biased region" description="Basic and acidic residues" evidence="1">
    <location>
        <begin position="1"/>
        <end position="10"/>
    </location>
</feature>
<keyword evidence="3" id="KW-1185">Reference proteome</keyword>
<evidence type="ECO:0000256" key="1">
    <source>
        <dbReference type="SAM" id="MobiDB-lite"/>
    </source>
</evidence>
<protein>
    <submittedName>
        <fullName evidence="2">Uncharacterized protein</fullName>
    </submittedName>
</protein>
<feature type="non-terminal residue" evidence="2">
    <location>
        <position position="1"/>
    </location>
</feature>
<feature type="compositionally biased region" description="Acidic residues" evidence="1">
    <location>
        <begin position="11"/>
        <end position="22"/>
    </location>
</feature>
<feature type="compositionally biased region" description="Basic and acidic residues" evidence="1">
    <location>
        <begin position="75"/>
        <end position="87"/>
    </location>
</feature>
<feature type="non-terminal residue" evidence="2">
    <location>
        <position position="140"/>
    </location>
</feature>
<sequence>RKKVDHPTHDSDDDTETNEDIEVQVMNKAPDSQREDDTAATLTARGGEQGQDVTSQPLDDDPGTTVGVGSTDLSGDDHLPRDGENGRSDVPSETETTAADQEPDTAVDVDEPSVPRRSGRSRKPPDWQVSGEYVMAQQDV</sequence>
<evidence type="ECO:0000313" key="2">
    <source>
        <dbReference type="EMBL" id="KAK7461607.1"/>
    </source>
</evidence>
<dbReference type="AlphaFoldDB" id="A0ABD0J6M9"/>
<name>A0ABD0J6M9_9CAEN</name>